<dbReference type="AlphaFoldDB" id="A0A4R6FQE9"/>
<protein>
    <submittedName>
        <fullName evidence="1">Uncharacterized protein</fullName>
    </submittedName>
</protein>
<dbReference type="Proteomes" id="UP000295493">
    <property type="component" value="Unassembled WGS sequence"/>
</dbReference>
<gene>
    <name evidence="1" type="ORF">EV664_105212</name>
</gene>
<evidence type="ECO:0000313" key="1">
    <source>
        <dbReference type="EMBL" id="TDN83014.1"/>
    </source>
</evidence>
<sequence length="70" mass="8397">MSRRACPMDVARQEARLAELEAQRTPWTIAQLNEFERLDHNRDQRRRRAERQLPKAREWVAELERRAGLG</sequence>
<proteinExistence type="predicted"/>
<name>A0A4R6FQE9_9SPHN</name>
<accession>A0A4R6FQE9</accession>
<keyword evidence="2" id="KW-1185">Reference proteome</keyword>
<organism evidence="1 2">
    <name type="scientific">Stakelama pacifica</name>
    <dbReference type="NCBI Taxonomy" id="517720"/>
    <lineage>
        <taxon>Bacteria</taxon>
        <taxon>Pseudomonadati</taxon>
        <taxon>Pseudomonadota</taxon>
        <taxon>Alphaproteobacteria</taxon>
        <taxon>Sphingomonadales</taxon>
        <taxon>Sphingomonadaceae</taxon>
        <taxon>Stakelama</taxon>
    </lineage>
</organism>
<comment type="caution">
    <text evidence="1">The sequence shown here is derived from an EMBL/GenBank/DDBJ whole genome shotgun (WGS) entry which is preliminary data.</text>
</comment>
<reference evidence="1 2" key="1">
    <citation type="submission" date="2019-03" db="EMBL/GenBank/DDBJ databases">
        <title>Genomic Encyclopedia of Type Strains, Phase IV (KMG-IV): sequencing the most valuable type-strain genomes for metagenomic binning, comparative biology and taxonomic classification.</title>
        <authorList>
            <person name="Goeker M."/>
        </authorList>
    </citation>
    <scope>NUCLEOTIDE SEQUENCE [LARGE SCALE GENOMIC DNA]</scope>
    <source>
        <strain evidence="1 2">DSM 25059</strain>
    </source>
</reference>
<dbReference type="RefSeq" id="WP_133495545.1">
    <property type="nucleotide sequence ID" value="NZ_BMLU01000005.1"/>
</dbReference>
<evidence type="ECO:0000313" key="2">
    <source>
        <dbReference type="Proteomes" id="UP000295493"/>
    </source>
</evidence>
<dbReference type="EMBL" id="SNWD01000005">
    <property type="protein sequence ID" value="TDN83014.1"/>
    <property type="molecule type" value="Genomic_DNA"/>
</dbReference>